<dbReference type="GO" id="GO:1990904">
    <property type="term" value="C:ribonucleoprotein complex"/>
    <property type="evidence" value="ECO:0007669"/>
    <property type="project" value="InterPro"/>
</dbReference>
<dbReference type="PROSITE" id="PS50102">
    <property type="entry name" value="RRM"/>
    <property type="match status" value="3"/>
</dbReference>
<dbReference type="GO" id="GO:0010629">
    <property type="term" value="P:negative regulation of gene expression"/>
    <property type="evidence" value="ECO:0007669"/>
    <property type="project" value="UniProtKB-ARBA"/>
</dbReference>
<comment type="similarity">
    <text evidence="2">Belongs to the RRM elav family.</text>
</comment>
<sequence length="330" mass="35543">DVRALFSSIGEVESCKLVRDRTTGESLGYAFVKYMQPKEADKAIKTLNGLRLQNKTIKVSLARPSSEAIKGANLYICGLPKRMTQEELSRLFSQCGKIITLRILYDNKTGLSRGVAFIRFDQRSEAEDAIKQLNGFTPEEGCEPITVKFANSPSAARQESSNLVNSFLKQCSMHSPSGAKLGSPIQHLAALTRNYNKYQSPINNGISGIGDLMAAASSLPNSALLAQSMVAQGGGMTSSGSWSIFVYNLAPETEDRIPLGAVWPCRGFGFVTMSNYEEALLAIQSLNGYTVGNRTLQVSFKSAASPKSMGAAKALSGMLRGQTSPTQAMN</sequence>
<organism evidence="8 9">
    <name type="scientific">Macrostomum lignano</name>
    <dbReference type="NCBI Taxonomy" id="282301"/>
    <lineage>
        <taxon>Eukaryota</taxon>
        <taxon>Metazoa</taxon>
        <taxon>Spiralia</taxon>
        <taxon>Lophotrochozoa</taxon>
        <taxon>Platyhelminthes</taxon>
        <taxon>Rhabditophora</taxon>
        <taxon>Macrostomorpha</taxon>
        <taxon>Macrostomida</taxon>
        <taxon>Macrostomidae</taxon>
        <taxon>Macrostomum</taxon>
    </lineage>
</organism>
<proteinExistence type="inferred from homology"/>
<protein>
    <submittedName>
        <fullName evidence="9">ELAV-like protein 1</fullName>
    </submittedName>
</protein>
<dbReference type="AlphaFoldDB" id="A0A1I8FVW0"/>
<evidence type="ECO:0000259" key="7">
    <source>
        <dbReference type="PROSITE" id="PS50102"/>
    </source>
</evidence>
<reference evidence="9" key="1">
    <citation type="submission" date="2016-11" db="UniProtKB">
        <authorList>
            <consortium name="WormBaseParasite"/>
        </authorList>
    </citation>
    <scope>IDENTIFICATION</scope>
</reference>
<dbReference type="GO" id="GO:0050686">
    <property type="term" value="P:negative regulation of mRNA processing"/>
    <property type="evidence" value="ECO:0007669"/>
    <property type="project" value="UniProtKB-ARBA"/>
</dbReference>
<dbReference type="PANTHER" id="PTHR10352">
    <property type="entry name" value="EUKARYOTIC TRANSLATION INITIATION FACTOR 3 SUBUNIT G"/>
    <property type="match status" value="1"/>
</dbReference>
<comment type="subcellular location">
    <subcellularLocation>
        <location evidence="1">Nucleus</location>
    </subcellularLocation>
</comment>
<dbReference type="CDD" id="cd12652">
    <property type="entry name" value="RRM2_Hu"/>
    <property type="match status" value="1"/>
</dbReference>
<keyword evidence="5" id="KW-0539">Nucleus</keyword>
<dbReference type="SMART" id="SM00360">
    <property type="entry name" value="RRM"/>
    <property type="match status" value="3"/>
</dbReference>
<dbReference type="GO" id="GO:0003729">
    <property type="term" value="F:mRNA binding"/>
    <property type="evidence" value="ECO:0007669"/>
    <property type="project" value="UniProtKB-ARBA"/>
</dbReference>
<dbReference type="InterPro" id="IPR012677">
    <property type="entry name" value="Nucleotide-bd_a/b_plait_sf"/>
</dbReference>
<keyword evidence="8" id="KW-1185">Reference proteome</keyword>
<dbReference type="InterPro" id="IPR002343">
    <property type="entry name" value="Hud_Sxl_RNA"/>
</dbReference>
<feature type="domain" description="RRM" evidence="7">
    <location>
        <begin position="72"/>
        <end position="152"/>
    </location>
</feature>
<feature type="domain" description="RRM" evidence="7">
    <location>
        <begin position="1"/>
        <end position="64"/>
    </location>
</feature>
<evidence type="ECO:0000256" key="3">
    <source>
        <dbReference type="ARBA" id="ARBA00022737"/>
    </source>
</evidence>
<dbReference type="InterPro" id="IPR035979">
    <property type="entry name" value="RBD_domain_sf"/>
</dbReference>
<evidence type="ECO:0000256" key="1">
    <source>
        <dbReference type="ARBA" id="ARBA00004123"/>
    </source>
</evidence>
<dbReference type="WBParaSite" id="maker-uti_cns_0000189-snap-gene-2.26-mRNA-1">
    <property type="protein sequence ID" value="maker-uti_cns_0000189-snap-gene-2.26-mRNA-1"/>
    <property type="gene ID" value="maker-uti_cns_0000189-snap-gene-2.26"/>
</dbReference>
<keyword evidence="3" id="KW-0677">Repeat</keyword>
<dbReference type="InterPro" id="IPR000504">
    <property type="entry name" value="RRM_dom"/>
</dbReference>
<evidence type="ECO:0000256" key="2">
    <source>
        <dbReference type="ARBA" id="ARBA00006266"/>
    </source>
</evidence>
<dbReference type="GO" id="GO:0009967">
    <property type="term" value="P:positive regulation of signal transduction"/>
    <property type="evidence" value="ECO:0007669"/>
    <property type="project" value="UniProtKB-ARBA"/>
</dbReference>
<dbReference type="SUPFAM" id="SSF54928">
    <property type="entry name" value="RNA-binding domain, RBD"/>
    <property type="match status" value="2"/>
</dbReference>
<dbReference type="InterPro" id="IPR006548">
    <property type="entry name" value="ELAD_HU_SF"/>
</dbReference>
<evidence type="ECO:0000256" key="4">
    <source>
        <dbReference type="ARBA" id="ARBA00022884"/>
    </source>
</evidence>
<evidence type="ECO:0000313" key="8">
    <source>
        <dbReference type="Proteomes" id="UP000095280"/>
    </source>
</evidence>
<dbReference type="Proteomes" id="UP000095280">
    <property type="component" value="Unplaced"/>
</dbReference>
<dbReference type="FunFam" id="3.30.70.330:FF:000383">
    <property type="entry name" value="Sex lethal, isoform D"/>
    <property type="match status" value="1"/>
</dbReference>
<accession>A0A1I8FVW0</accession>
<dbReference type="Gene3D" id="3.30.70.330">
    <property type="match status" value="3"/>
</dbReference>
<dbReference type="GO" id="GO:0005737">
    <property type="term" value="C:cytoplasm"/>
    <property type="evidence" value="ECO:0007669"/>
    <property type="project" value="UniProtKB-ARBA"/>
</dbReference>
<dbReference type="PRINTS" id="PR00961">
    <property type="entry name" value="HUDSXLRNA"/>
</dbReference>
<dbReference type="FunFam" id="3.30.70.330:FF:000205">
    <property type="entry name" value="Sex lethal, isoform B"/>
    <property type="match status" value="1"/>
</dbReference>
<evidence type="ECO:0000313" key="9">
    <source>
        <dbReference type="WBParaSite" id="maker-uti_cns_0000189-snap-gene-2.26-mRNA-1"/>
    </source>
</evidence>
<evidence type="ECO:0000256" key="5">
    <source>
        <dbReference type="ARBA" id="ARBA00023242"/>
    </source>
</evidence>
<dbReference type="NCBIfam" id="TIGR01661">
    <property type="entry name" value="ELAV_HUD_SF"/>
    <property type="match status" value="1"/>
</dbReference>
<name>A0A1I8FVW0_9PLAT</name>
<keyword evidence="4 6" id="KW-0694">RNA-binding</keyword>
<dbReference type="GO" id="GO:0005634">
    <property type="term" value="C:nucleus"/>
    <property type="evidence" value="ECO:0007669"/>
    <property type="project" value="UniProtKB-SubCell"/>
</dbReference>
<evidence type="ECO:0000256" key="6">
    <source>
        <dbReference type="PROSITE-ProRule" id="PRU00176"/>
    </source>
</evidence>
<feature type="domain" description="RRM" evidence="7">
    <location>
        <begin position="266"/>
        <end position="303"/>
    </location>
</feature>
<dbReference type="Pfam" id="PF00076">
    <property type="entry name" value="RRM_1"/>
    <property type="match status" value="3"/>
</dbReference>